<dbReference type="AlphaFoldDB" id="A0A8J3NPQ3"/>
<dbReference type="PRINTS" id="PR00413">
    <property type="entry name" value="HADHALOGNASE"/>
</dbReference>
<dbReference type="PANTHER" id="PTHR43481:SF4">
    <property type="entry name" value="GLYCEROL-1-PHOSPHATE PHOSPHOHYDROLASE 1-RELATED"/>
    <property type="match status" value="1"/>
</dbReference>
<dbReference type="InterPro" id="IPR051806">
    <property type="entry name" value="HAD-like_SPP"/>
</dbReference>
<dbReference type="InterPro" id="IPR036412">
    <property type="entry name" value="HAD-like_sf"/>
</dbReference>
<dbReference type="RefSeq" id="WP_203757024.1">
    <property type="nucleotide sequence ID" value="NZ_BONF01000062.1"/>
</dbReference>
<gene>
    <name evidence="1" type="ORF">Cba03nite_75440</name>
</gene>
<dbReference type="InterPro" id="IPR006439">
    <property type="entry name" value="HAD-SF_hydro_IA"/>
</dbReference>
<dbReference type="SFLD" id="SFLDG01129">
    <property type="entry name" value="C1.5:_HAD__Beta-PGM__Phosphata"/>
    <property type="match status" value="1"/>
</dbReference>
<evidence type="ECO:0000313" key="2">
    <source>
        <dbReference type="Proteomes" id="UP000601223"/>
    </source>
</evidence>
<dbReference type="SFLD" id="SFLDS00003">
    <property type="entry name" value="Haloacid_Dehalogenase"/>
    <property type="match status" value="1"/>
</dbReference>
<dbReference type="EMBL" id="BONF01000062">
    <property type="protein sequence ID" value="GIF86195.1"/>
    <property type="molecule type" value="Genomic_DNA"/>
</dbReference>
<sequence>MIDLSTYDAVLLDMDGTLVDTESLWIQAVVEVATGLGAAPLDQTRLIGGTVASIVAVVGAALGGRVAAAELTVLIDEGVKRKVAQAGIVLRPGARALLDGLISAGMPCALVTSSGRADTELILDVLGRDAFAYTVTADDVPRHKPDPLPYATAAALLGAEPSRCVAVEDSLAGLAAAEAAGCATIAVPHLQPVPAAPGRLVLTSLEQIRVTSAKVTR</sequence>
<evidence type="ECO:0000313" key="1">
    <source>
        <dbReference type="EMBL" id="GIF86195.1"/>
    </source>
</evidence>
<dbReference type="SUPFAM" id="SSF56784">
    <property type="entry name" value="HAD-like"/>
    <property type="match status" value="1"/>
</dbReference>
<keyword evidence="2" id="KW-1185">Reference proteome</keyword>
<dbReference type="PANTHER" id="PTHR43481">
    <property type="entry name" value="FRUCTOSE-1-PHOSPHATE PHOSPHATASE"/>
    <property type="match status" value="1"/>
</dbReference>
<keyword evidence="1" id="KW-0378">Hydrolase</keyword>
<comment type="caution">
    <text evidence="1">The sequence shown here is derived from an EMBL/GenBank/DDBJ whole genome shotgun (WGS) entry which is preliminary data.</text>
</comment>
<protein>
    <submittedName>
        <fullName evidence="1">Hydrolase</fullName>
    </submittedName>
</protein>
<proteinExistence type="predicted"/>
<name>A0A8J3NPQ3_9ACTN</name>
<reference evidence="1 2" key="1">
    <citation type="submission" date="2021-01" db="EMBL/GenBank/DDBJ databases">
        <title>Whole genome shotgun sequence of Catellatospora bangladeshensis NBRC 107357.</title>
        <authorList>
            <person name="Komaki H."/>
            <person name="Tamura T."/>
        </authorList>
    </citation>
    <scope>NUCLEOTIDE SEQUENCE [LARGE SCALE GENOMIC DNA]</scope>
    <source>
        <strain evidence="1 2">NBRC 107357</strain>
    </source>
</reference>
<organism evidence="1 2">
    <name type="scientific">Catellatospora bangladeshensis</name>
    <dbReference type="NCBI Taxonomy" id="310355"/>
    <lineage>
        <taxon>Bacteria</taxon>
        <taxon>Bacillati</taxon>
        <taxon>Actinomycetota</taxon>
        <taxon>Actinomycetes</taxon>
        <taxon>Micromonosporales</taxon>
        <taxon>Micromonosporaceae</taxon>
        <taxon>Catellatospora</taxon>
    </lineage>
</organism>
<dbReference type="GO" id="GO:0050308">
    <property type="term" value="F:sugar-phosphatase activity"/>
    <property type="evidence" value="ECO:0007669"/>
    <property type="project" value="TreeGrafter"/>
</dbReference>
<dbReference type="Pfam" id="PF00702">
    <property type="entry name" value="Hydrolase"/>
    <property type="match status" value="1"/>
</dbReference>
<dbReference type="Proteomes" id="UP000601223">
    <property type="component" value="Unassembled WGS sequence"/>
</dbReference>
<dbReference type="InterPro" id="IPR023198">
    <property type="entry name" value="PGP-like_dom2"/>
</dbReference>
<dbReference type="Gene3D" id="3.40.50.1000">
    <property type="entry name" value="HAD superfamily/HAD-like"/>
    <property type="match status" value="1"/>
</dbReference>
<dbReference type="NCBIfam" id="TIGR01509">
    <property type="entry name" value="HAD-SF-IA-v3"/>
    <property type="match status" value="1"/>
</dbReference>
<dbReference type="InterPro" id="IPR023214">
    <property type="entry name" value="HAD_sf"/>
</dbReference>
<dbReference type="Gene3D" id="1.10.150.240">
    <property type="entry name" value="Putative phosphatase, domain 2"/>
    <property type="match status" value="1"/>
</dbReference>
<accession>A0A8J3NPQ3</accession>
<dbReference type="CDD" id="cd07505">
    <property type="entry name" value="HAD_BPGM-like"/>
    <property type="match status" value="1"/>
</dbReference>